<evidence type="ECO:0000259" key="1">
    <source>
        <dbReference type="Pfam" id="PF04471"/>
    </source>
</evidence>
<dbReference type="Proteomes" id="UP000318626">
    <property type="component" value="Chromosome"/>
</dbReference>
<dbReference type="OrthoDB" id="286650at2"/>
<dbReference type="InterPro" id="IPR011335">
    <property type="entry name" value="Restrct_endonuc-II-like"/>
</dbReference>
<dbReference type="Pfam" id="PF04471">
    <property type="entry name" value="Mrr_cat"/>
    <property type="match status" value="1"/>
</dbReference>
<dbReference type="GO" id="GO:0015666">
    <property type="term" value="F:restriction endodeoxyribonuclease activity"/>
    <property type="evidence" value="ECO:0007669"/>
    <property type="project" value="TreeGrafter"/>
</dbReference>
<dbReference type="InterPro" id="IPR011856">
    <property type="entry name" value="tRNA_endonuc-like_dom_sf"/>
</dbReference>
<dbReference type="GO" id="GO:0009307">
    <property type="term" value="P:DNA restriction-modification system"/>
    <property type="evidence" value="ECO:0007669"/>
    <property type="project" value="InterPro"/>
</dbReference>
<dbReference type="PANTHER" id="PTHR30015:SF7">
    <property type="entry name" value="TYPE IV METHYL-DIRECTED RESTRICTION ENZYME ECOKMRR"/>
    <property type="match status" value="1"/>
</dbReference>
<dbReference type="SUPFAM" id="SSF52980">
    <property type="entry name" value="Restriction endonuclease-like"/>
    <property type="match status" value="1"/>
</dbReference>
<gene>
    <name evidence="2" type="ORF">Pan97_10220</name>
</gene>
<protein>
    <submittedName>
        <fullName evidence="2">Restriction endonuclease</fullName>
    </submittedName>
</protein>
<evidence type="ECO:0000313" key="3">
    <source>
        <dbReference type="Proteomes" id="UP000318626"/>
    </source>
</evidence>
<dbReference type="EMBL" id="CP036289">
    <property type="protein sequence ID" value="QDU74021.1"/>
    <property type="molecule type" value="Genomic_DNA"/>
</dbReference>
<proteinExistence type="predicted"/>
<reference evidence="3" key="1">
    <citation type="submission" date="2019-02" db="EMBL/GenBank/DDBJ databases">
        <title>Deep-cultivation of Planctomycetes and their phenomic and genomic characterization uncovers novel biology.</title>
        <authorList>
            <person name="Wiegand S."/>
            <person name="Jogler M."/>
            <person name="Boedeker C."/>
            <person name="Pinto D."/>
            <person name="Vollmers J."/>
            <person name="Rivas-Marin E."/>
            <person name="Kohn T."/>
            <person name="Peeters S.H."/>
            <person name="Heuer A."/>
            <person name="Rast P."/>
            <person name="Oberbeckmann S."/>
            <person name="Bunk B."/>
            <person name="Jeske O."/>
            <person name="Meyerdierks A."/>
            <person name="Storesund J.E."/>
            <person name="Kallscheuer N."/>
            <person name="Luecker S."/>
            <person name="Lage O.M."/>
            <person name="Pohl T."/>
            <person name="Merkel B.J."/>
            <person name="Hornburger P."/>
            <person name="Mueller R.-W."/>
            <person name="Bruemmer F."/>
            <person name="Labrenz M."/>
            <person name="Spormann A.M."/>
            <person name="Op den Camp H."/>
            <person name="Overmann J."/>
            <person name="Amann R."/>
            <person name="Jetten M.S.M."/>
            <person name="Mascher T."/>
            <person name="Medema M.H."/>
            <person name="Devos D.P."/>
            <person name="Kaster A.-K."/>
            <person name="Ovreas L."/>
            <person name="Rohde M."/>
            <person name="Galperin M.Y."/>
            <person name="Jogler C."/>
        </authorList>
    </citation>
    <scope>NUCLEOTIDE SEQUENCE [LARGE SCALE GENOMIC DNA]</scope>
    <source>
        <strain evidence="3">Pan97</strain>
    </source>
</reference>
<sequence>MGQEFCVECDHEFDLRTHPPHTPCPNCGNTRRKRIISLSPIEIALEVVPATLNIRPPTGSLTVLFDFLELGNADNEGQVIRAVAPAWWKLLDYLKENPDRVFELPPRKFEELVAGAYQSEGWIVKLTPRSGDNGIDVIAEKPGVFKFRIHDQAKLYKPGRVVTAEEVRALLHTIHPAGLNKGASMGVVTTSSSFAPRIEKDPSIAGYMPHHLTLIDGEKLFDRLDEISKTKEQL</sequence>
<dbReference type="InterPro" id="IPR052906">
    <property type="entry name" value="Type_IV_Methyl-Rstrct_Enzyme"/>
</dbReference>
<dbReference type="AlphaFoldDB" id="A0A518C487"/>
<dbReference type="PANTHER" id="PTHR30015">
    <property type="entry name" value="MRR RESTRICTION SYSTEM PROTEIN"/>
    <property type="match status" value="1"/>
</dbReference>
<dbReference type="KEGG" id="bvo:Pan97_10220"/>
<accession>A0A518C487</accession>
<dbReference type="InterPro" id="IPR007560">
    <property type="entry name" value="Restrct_endonuc_IV_Mrr"/>
</dbReference>
<feature type="domain" description="Restriction endonuclease type IV Mrr" evidence="1">
    <location>
        <begin position="104"/>
        <end position="222"/>
    </location>
</feature>
<evidence type="ECO:0000313" key="2">
    <source>
        <dbReference type="EMBL" id="QDU74021.1"/>
    </source>
</evidence>
<keyword evidence="3" id="KW-1185">Reference proteome</keyword>
<dbReference type="Gene3D" id="3.40.1350.10">
    <property type="match status" value="1"/>
</dbReference>
<dbReference type="GO" id="GO:0003677">
    <property type="term" value="F:DNA binding"/>
    <property type="evidence" value="ECO:0007669"/>
    <property type="project" value="InterPro"/>
</dbReference>
<keyword evidence="2" id="KW-0540">Nuclease</keyword>
<keyword evidence="2" id="KW-0255">Endonuclease</keyword>
<name>A0A518C487_9BACT</name>
<organism evidence="2 3">
    <name type="scientific">Bremerella volcania</name>
    <dbReference type="NCBI Taxonomy" id="2527984"/>
    <lineage>
        <taxon>Bacteria</taxon>
        <taxon>Pseudomonadati</taxon>
        <taxon>Planctomycetota</taxon>
        <taxon>Planctomycetia</taxon>
        <taxon>Pirellulales</taxon>
        <taxon>Pirellulaceae</taxon>
        <taxon>Bremerella</taxon>
    </lineage>
</organism>
<keyword evidence="2" id="KW-0378">Hydrolase</keyword>